<keyword evidence="1" id="KW-1133">Transmembrane helix</keyword>
<evidence type="ECO:0000313" key="3">
    <source>
        <dbReference type="EMBL" id="GFS20506.1"/>
    </source>
</evidence>
<dbReference type="InterPro" id="IPR043502">
    <property type="entry name" value="DNA/RNA_pol_sf"/>
</dbReference>
<dbReference type="EMBL" id="BMAT01003106">
    <property type="protein sequence ID" value="GFS20506.1"/>
    <property type="molecule type" value="Genomic_DNA"/>
</dbReference>
<protein>
    <submittedName>
        <fullName evidence="3">Reverse transcriptase</fullName>
    </submittedName>
</protein>
<proteinExistence type="predicted"/>
<dbReference type="PANTHER" id="PTHR37984:SF5">
    <property type="entry name" value="PROTEIN NYNRIN-LIKE"/>
    <property type="match status" value="1"/>
</dbReference>
<name>A0AAV4JDT8_9GAST</name>
<keyword evidence="3" id="KW-0548">Nucleotidyltransferase</keyword>
<dbReference type="Gene3D" id="3.30.70.270">
    <property type="match status" value="2"/>
</dbReference>
<organism evidence="3 4">
    <name type="scientific">Elysia marginata</name>
    <dbReference type="NCBI Taxonomy" id="1093978"/>
    <lineage>
        <taxon>Eukaryota</taxon>
        <taxon>Metazoa</taxon>
        <taxon>Spiralia</taxon>
        <taxon>Lophotrochozoa</taxon>
        <taxon>Mollusca</taxon>
        <taxon>Gastropoda</taxon>
        <taxon>Heterobranchia</taxon>
        <taxon>Euthyneura</taxon>
        <taxon>Panpulmonata</taxon>
        <taxon>Sacoglossa</taxon>
        <taxon>Placobranchoidea</taxon>
        <taxon>Plakobranchidae</taxon>
        <taxon>Elysia</taxon>
    </lineage>
</organism>
<dbReference type="GO" id="GO:0003964">
    <property type="term" value="F:RNA-directed DNA polymerase activity"/>
    <property type="evidence" value="ECO:0007669"/>
    <property type="project" value="UniProtKB-KW"/>
</dbReference>
<comment type="caution">
    <text evidence="3">The sequence shown here is derived from an EMBL/GenBank/DDBJ whole genome shotgun (WGS) entry which is preliminary data.</text>
</comment>
<dbReference type="AlphaFoldDB" id="A0AAV4JDT8"/>
<reference evidence="3 4" key="1">
    <citation type="journal article" date="2021" name="Elife">
        <title>Chloroplast acquisition without the gene transfer in kleptoplastic sea slugs, Plakobranchus ocellatus.</title>
        <authorList>
            <person name="Maeda T."/>
            <person name="Takahashi S."/>
            <person name="Yoshida T."/>
            <person name="Shimamura S."/>
            <person name="Takaki Y."/>
            <person name="Nagai Y."/>
            <person name="Toyoda A."/>
            <person name="Suzuki Y."/>
            <person name="Arimoto A."/>
            <person name="Ishii H."/>
            <person name="Satoh N."/>
            <person name="Nishiyama T."/>
            <person name="Hasebe M."/>
            <person name="Maruyama T."/>
            <person name="Minagawa J."/>
            <person name="Obokata J."/>
            <person name="Shigenobu S."/>
        </authorList>
    </citation>
    <scope>NUCLEOTIDE SEQUENCE [LARGE SCALE GENOMIC DNA]</scope>
</reference>
<dbReference type="PROSITE" id="PS50878">
    <property type="entry name" value="RT_POL"/>
    <property type="match status" value="1"/>
</dbReference>
<gene>
    <name evidence="3" type="ORF">ElyMa_001572800</name>
</gene>
<feature type="transmembrane region" description="Helical" evidence="1">
    <location>
        <begin position="423"/>
        <end position="451"/>
    </location>
</feature>
<dbReference type="SUPFAM" id="SSF56672">
    <property type="entry name" value="DNA/RNA polymerases"/>
    <property type="match status" value="1"/>
</dbReference>
<keyword evidence="3" id="KW-0808">Transferase</keyword>
<dbReference type="Proteomes" id="UP000762676">
    <property type="component" value="Unassembled WGS sequence"/>
</dbReference>
<feature type="domain" description="Reverse transcriptase" evidence="2">
    <location>
        <begin position="181"/>
        <end position="358"/>
    </location>
</feature>
<evidence type="ECO:0000256" key="1">
    <source>
        <dbReference type="SAM" id="Phobius"/>
    </source>
</evidence>
<dbReference type="Pfam" id="PF00078">
    <property type="entry name" value="RVT_1"/>
    <property type="match status" value="1"/>
</dbReference>
<keyword evidence="3" id="KW-0695">RNA-directed DNA polymerase</keyword>
<evidence type="ECO:0000259" key="2">
    <source>
        <dbReference type="PROSITE" id="PS50878"/>
    </source>
</evidence>
<dbReference type="Gene3D" id="3.10.10.10">
    <property type="entry name" value="HIV Type 1 Reverse Transcriptase, subunit A, domain 1"/>
    <property type="match status" value="1"/>
</dbReference>
<keyword evidence="4" id="KW-1185">Reference proteome</keyword>
<sequence>MSIYSENIVTGQILLKSRLRSNHLSPVGEHVQPHCNELSAESLYDDLRDSTSPKKALSSPFNEFPIIYQSDSPLIFTNDATACTIGVINELGDEPECELKTPPTIDEKSKVTINPMLDVKQAYEVNQILSEFTDVLTSLPEHTKTIQHEIHVNSDEIVRVKPYQLPFASQEFVKEEIKRLLELGVIESSVSPFSSPIVLVKNKDGSLRFCIDFRRLNAITVLDATNIPLPESLFAQLSHSNIFTSCDLSKAYWQISMHHDSRHFTAFQTPLGLMQWTRMPFGLVNAPATFCRLMRLVFNDEPMLLSYFDDTLLHTRSWEDHVLGLRLLLTTLRNHGLTVNPSKLVIGQSSIEFLGHSVSNGTLAPIASHVSKVLHLKAPSTKKQVRSLMGLISYYRAFIPKFSSITSPLTDLLRTFRKFSLNILFSSFLTIMISLLSEQMPLIMVLALSFFKSVMAS</sequence>
<evidence type="ECO:0000313" key="4">
    <source>
        <dbReference type="Proteomes" id="UP000762676"/>
    </source>
</evidence>
<keyword evidence="1" id="KW-0472">Membrane</keyword>
<dbReference type="CDD" id="cd01647">
    <property type="entry name" value="RT_LTR"/>
    <property type="match status" value="1"/>
</dbReference>
<accession>A0AAV4JDT8</accession>
<keyword evidence="1" id="KW-0812">Transmembrane</keyword>
<dbReference type="PANTHER" id="PTHR37984">
    <property type="entry name" value="PROTEIN CBG26694"/>
    <property type="match status" value="1"/>
</dbReference>
<dbReference type="InterPro" id="IPR043128">
    <property type="entry name" value="Rev_trsase/Diguanyl_cyclase"/>
</dbReference>
<dbReference type="InterPro" id="IPR050951">
    <property type="entry name" value="Retrovirus_Pol_polyprotein"/>
</dbReference>
<dbReference type="InterPro" id="IPR000477">
    <property type="entry name" value="RT_dom"/>
</dbReference>